<dbReference type="SUPFAM" id="SSF51445">
    <property type="entry name" value="(Trans)glycosidases"/>
    <property type="match status" value="1"/>
</dbReference>
<evidence type="ECO:0000256" key="9">
    <source>
        <dbReference type="ARBA" id="ARBA00031423"/>
    </source>
</evidence>
<name>A0ABQ8UTR8_9EUKA</name>
<dbReference type="Gene3D" id="3.20.20.80">
    <property type="entry name" value="Glycosidases"/>
    <property type="match status" value="2"/>
</dbReference>
<evidence type="ECO:0000256" key="8">
    <source>
        <dbReference type="ARBA" id="ARBA00023277"/>
    </source>
</evidence>
<evidence type="ECO:0000313" key="12">
    <source>
        <dbReference type="EMBL" id="KAJ4461733.1"/>
    </source>
</evidence>
<dbReference type="SUPFAM" id="SSF49452">
    <property type="entry name" value="Starch-binding domain-like"/>
    <property type="match status" value="1"/>
</dbReference>
<dbReference type="Proteomes" id="UP001141327">
    <property type="component" value="Unassembled WGS sequence"/>
</dbReference>
<dbReference type="Pfam" id="PF00686">
    <property type="entry name" value="CBM_20"/>
    <property type="match status" value="1"/>
</dbReference>
<evidence type="ECO:0000313" key="13">
    <source>
        <dbReference type="Proteomes" id="UP001141327"/>
    </source>
</evidence>
<comment type="similarity">
    <text evidence="3">Belongs to the disproportionating enzyme family.</text>
</comment>
<comment type="subcellular location">
    <subcellularLocation>
        <location evidence="2">Cytoplasm</location>
    </subcellularLocation>
</comment>
<comment type="catalytic activity">
    <reaction evidence="1">
        <text>Transfers a segment of a (1-&gt;4)-alpha-D-glucan to a new position in an acceptor, which may be glucose or a (1-&gt;4)-alpha-D-glucan.</text>
        <dbReference type="EC" id="2.4.1.25"/>
    </reaction>
</comment>
<evidence type="ECO:0000259" key="11">
    <source>
        <dbReference type="PROSITE" id="PS51166"/>
    </source>
</evidence>
<keyword evidence="6" id="KW-0328">Glycosyltransferase</keyword>
<evidence type="ECO:0000256" key="6">
    <source>
        <dbReference type="ARBA" id="ARBA00022676"/>
    </source>
</evidence>
<keyword evidence="7" id="KW-0808">Transferase</keyword>
<dbReference type="EC" id="2.4.1.25" evidence="4"/>
<keyword evidence="5" id="KW-0963">Cytoplasm</keyword>
<protein>
    <recommendedName>
        <fullName evidence="4">4-alpha-glucanotransferase</fullName>
        <ecNumber evidence="4">2.4.1.25</ecNumber>
    </recommendedName>
    <alternativeName>
        <fullName evidence="9">Amylomaltase</fullName>
    </alternativeName>
    <alternativeName>
        <fullName evidence="10">Disproportionating enzyme</fullName>
    </alternativeName>
</protein>
<feature type="domain" description="CBM20" evidence="11">
    <location>
        <begin position="180"/>
        <end position="287"/>
    </location>
</feature>
<evidence type="ECO:0000256" key="7">
    <source>
        <dbReference type="ARBA" id="ARBA00022679"/>
    </source>
</evidence>
<dbReference type="PROSITE" id="PS51166">
    <property type="entry name" value="CBM20"/>
    <property type="match status" value="2"/>
</dbReference>
<evidence type="ECO:0000256" key="3">
    <source>
        <dbReference type="ARBA" id="ARBA00005684"/>
    </source>
</evidence>
<keyword evidence="8" id="KW-0119">Carbohydrate metabolism</keyword>
<sequence length="1027" mass="117817">MAGVFGTFGGELEPENATVLEFQSIFRAKIARKDSRKKMLCHLGKLRNLVSHLDYDASPSFCRWKESVFLCGSIPELGAWDVSRAVPLATHGGVFWSLDIALPLNQSFEYKYLVRKEGESWINWEPGMNHHCHLACTRGELVEIRDSWNVALDFTGEAAQSAALRLIMARANPRPLTPLNVRGNHIVAQLEVCVPFLNPNEQVGVIGESGNRRFWVPSAALMTSDADAPIHKIRIELDPAELPLRYKYVIIHPSEPSLNVTEPDAPRVLHAPVDWDEVPAEATVYGPGAQPMTHAQARQAGFLQPNIKTAQFVVRHDGSFKYPNPPHWRAAGMAIPVFSIRTEKSVGVGEFADLPLMAEFCHRAGLRMLQLLPITDTMVNGVHWTDSYPYSSVSNFALHPIYTCLEKCAPLPAEVVPLIAQTRGRLNGLPQVDYPQTLEAKMNMLQQIYRHHHTLGLLNHDPEFERFLADSQYWLPSYACFKVLADQNGGTNWTRWPRELQEEAAVPELVRAMCQPAHPSYPEVRFYMWLQFHLDKQLREASAECAALRVALKGDVPIGVDPNSADTWYFRKYFNIGTQSGAPPDAFSMHGQNWAFPTYNWDAIVADKFVWWATRLHVMGRSFHAYRIDHILGFFRIWEIPPSARSGMHARFNPGQGIHRSWLEAHGIVDRHGRLTAPYITRWLIETQFGEETDAIIAQFMERSRGDGEFQFKAEFATEDKIAAFEEARLHITLDSTPAQLKEFDVRLKKFWVLTNSVCLYQDEHNPDVFYPRFGITNSLSWQTLGPDWKAHLERFSIDYFYRWHDETWRFSAHKKFPHLRAASRMLVCGEDLGLLAPCVSPIMSQYKLLGLRVQRMPADPKVTFIHPNNYEYGTVATTSTHDMPPLRAWWRVMDQRNFRSQEEMYNSEAYRKEIAKIDQFWYDPAFLGNHNPRPRDLPPSELERIVDMHMFCPAMLAIFPLQDLLALLPSGLYHPEPFDELINNPDNRKHYWRYRMRCTVEELLRDADIIDRIRGKVASSGRLSDH</sequence>
<dbReference type="PROSITE" id="PS50096">
    <property type="entry name" value="IQ"/>
    <property type="match status" value="1"/>
</dbReference>
<evidence type="ECO:0000256" key="10">
    <source>
        <dbReference type="ARBA" id="ARBA00031501"/>
    </source>
</evidence>
<dbReference type="Pfam" id="PF02446">
    <property type="entry name" value="Glyco_hydro_77"/>
    <property type="match status" value="1"/>
</dbReference>
<evidence type="ECO:0000256" key="1">
    <source>
        <dbReference type="ARBA" id="ARBA00000439"/>
    </source>
</evidence>
<organism evidence="12 13">
    <name type="scientific">Paratrimastix pyriformis</name>
    <dbReference type="NCBI Taxonomy" id="342808"/>
    <lineage>
        <taxon>Eukaryota</taxon>
        <taxon>Metamonada</taxon>
        <taxon>Preaxostyla</taxon>
        <taxon>Paratrimastigidae</taxon>
        <taxon>Paratrimastix</taxon>
    </lineage>
</organism>
<dbReference type="InterPro" id="IPR013783">
    <property type="entry name" value="Ig-like_fold"/>
</dbReference>
<reference evidence="12" key="1">
    <citation type="journal article" date="2022" name="bioRxiv">
        <title>Genomics of Preaxostyla Flagellates Illuminates Evolutionary Transitions and the Path Towards Mitochondrial Loss.</title>
        <authorList>
            <person name="Novak L.V.F."/>
            <person name="Treitli S.C."/>
            <person name="Pyrih J."/>
            <person name="Halakuc P."/>
            <person name="Pipaliya S.V."/>
            <person name="Vacek V."/>
            <person name="Brzon O."/>
            <person name="Soukal P."/>
            <person name="Eme L."/>
            <person name="Dacks J.B."/>
            <person name="Karnkowska A."/>
            <person name="Elias M."/>
            <person name="Hampl V."/>
        </authorList>
    </citation>
    <scope>NUCLEOTIDE SEQUENCE</scope>
    <source>
        <strain evidence="12">RCP-MX</strain>
    </source>
</reference>
<dbReference type="EMBL" id="JAPMOS010000006">
    <property type="protein sequence ID" value="KAJ4461733.1"/>
    <property type="molecule type" value="Genomic_DNA"/>
</dbReference>
<evidence type="ECO:0000256" key="5">
    <source>
        <dbReference type="ARBA" id="ARBA00022490"/>
    </source>
</evidence>
<evidence type="ECO:0000256" key="2">
    <source>
        <dbReference type="ARBA" id="ARBA00004496"/>
    </source>
</evidence>
<dbReference type="InterPro" id="IPR002044">
    <property type="entry name" value="CBM20"/>
</dbReference>
<dbReference type="InterPro" id="IPR017853">
    <property type="entry name" value="GH"/>
</dbReference>
<dbReference type="CDD" id="cd05467">
    <property type="entry name" value="CBM20"/>
    <property type="match status" value="1"/>
</dbReference>
<dbReference type="PANTHER" id="PTHR32518:SF3">
    <property type="entry name" value="4-ALPHA-GLUCANOTRANSFERASE"/>
    <property type="match status" value="1"/>
</dbReference>
<dbReference type="Gene3D" id="2.60.40.10">
    <property type="entry name" value="Immunoglobulins"/>
    <property type="match status" value="1"/>
</dbReference>
<accession>A0ABQ8UTR8</accession>
<evidence type="ECO:0000256" key="4">
    <source>
        <dbReference type="ARBA" id="ARBA00012560"/>
    </source>
</evidence>
<gene>
    <name evidence="12" type="ORF">PAPYR_1866</name>
</gene>
<keyword evidence="13" id="KW-1185">Reference proteome</keyword>
<dbReference type="InterPro" id="IPR003385">
    <property type="entry name" value="Glyco_hydro_77"/>
</dbReference>
<feature type="domain" description="CBM20" evidence="11">
    <location>
        <begin position="41"/>
        <end position="150"/>
    </location>
</feature>
<dbReference type="PANTHER" id="PTHR32518">
    <property type="match status" value="1"/>
</dbReference>
<dbReference type="InterPro" id="IPR013784">
    <property type="entry name" value="Carb-bd-like_fold"/>
</dbReference>
<proteinExistence type="inferred from homology"/>
<dbReference type="SMART" id="SM01065">
    <property type="entry name" value="CBM_2"/>
    <property type="match status" value="2"/>
</dbReference>
<comment type="caution">
    <text evidence="12">The sequence shown here is derived from an EMBL/GenBank/DDBJ whole genome shotgun (WGS) entry which is preliminary data.</text>
</comment>